<name>A0A6P8Y8R1_THRPL</name>
<proteinExistence type="predicted"/>
<accession>A0A6P8Y8R1</accession>
<dbReference type="RefSeq" id="XP_034233030.1">
    <property type="nucleotide sequence ID" value="XM_034377139.1"/>
</dbReference>
<dbReference type="OrthoDB" id="7700450at2759"/>
<organism evidence="3">
    <name type="scientific">Thrips palmi</name>
    <name type="common">Melon thrips</name>
    <dbReference type="NCBI Taxonomy" id="161013"/>
    <lineage>
        <taxon>Eukaryota</taxon>
        <taxon>Metazoa</taxon>
        <taxon>Ecdysozoa</taxon>
        <taxon>Arthropoda</taxon>
        <taxon>Hexapoda</taxon>
        <taxon>Insecta</taxon>
        <taxon>Pterygota</taxon>
        <taxon>Neoptera</taxon>
        <taxon>Paraneoptera</taxon>
        <taxon>Thysanoptera</taxon>
        <taxon>Terebrantia</taxon>
        <taxon>Thripoidea</taxon>
        <taxon>Thripidae</taxon>
        <taxon>Thrips</taxon>
    </lineage>
</organism>
<feature type="region of interest" description="Disordered" evidence="1">
    <location>
        <begin position="131"/>
        <end position="155"/>
    </location>
</feature>
<evidence type="ECO:0000256" key="1">
    <source>
        <dbReference type="SAM" id="MobiDB-lite"/>
    </source>
</evidence>
<dbReference type="Gene3D" id="1.10.10.2590">
    <property type="entry name" value="BEN domain"/>
    <property type="match status" value="1"/>
</dbReference>
<dbReference type="GeneID" id="117640568"/>
<gene>
    <name evidence="3" type="primary">LOC117640568</name>
</gene>
<sequence>MAPNSSRVTSDMFALVKWLNGPHAGTLTPNLNVKWIREFNPVDHHDASEAYVVEWRRPPMPRSGWPLYDCNVLVVSSDLDFLRQRMEALQLSDDDAEEFTPRRRQMASSNDPPPPYVSEILNSLRSLANQGIPRGGSLNRQNSCSSSSSSSDENQSVMKVGSALVISNTAYIAAKAASSPSQMTMTLVRAAFSKRRLRRSSYAGQKRRDKEPKPSLKKYRKTQDIQDFVKSRFPYLTQAAFGAAVNSCLGKNVDKEKVREFVDESDSDDGEES</sequence>
<feature type="region of interest" description="Disordered" evidence="1">
    <location>
        <begin position="92"/>
        <end position="117"/>
    </location>
</feature>
<dbReference type="AlphaFoldDB" id="A0A6P8Y8R1"/>
<evidence type="ECO:0000313" key="3">
    <source>
        <dbReference type="RefSeq" id="XP_034233030.1"/>
    </source>
</evidence>
<evidence type="ECO:0000313" key="2">
    <source>
        <dbReference type="Proteomes" id="UP000515158"/>
    </source>
</evidence>
<reference evidence="3" key="1">
    <citation type="submission" date="2025-08" db="UniProtKB">
        <authorList>
            <consortium name="RefSeq"/>
        </authorList>
    </citation>
    <scope>IDENTIFICATION</scope>
    <source>
        <tissue evidence="3">Total insect</tissue>
    </source>
</reference>
<keyword evidence="2" id="KW-1185">Reference proteome</keyword>
<dbReference type="KEGG" id="tpal:117640568"/>
<dbReference type="Proteomes" id="UP000515158">
    <property type="component" value="Unplaced"/>
</dbReference>
<protein>
    <submittedName>
        <fullName evidence="3">Uncharacterized protein LOC117640568</fullName>
    </submittedName>
</protein>
<feature type="region of interest" description="Disordered" evidence="1">
    <location>
        <begin position="198"/>
        <end position="221"/>
    </location>
</feature>
<dbReference type="InParanoid" id="A0A6P8Y8R1"/>